<organism evidence="3">
    <name type="scientific">Psilocybe cubensis</name>
    <name type="common">Psychedelic mushroom</name>
    <name type="synonym">Stropharia cubensis</name>
    <dbReference type="NCBI Taxonomy" id="181762"/>
    <lineage>
        <taxon>Eukaryota</taxon>
        <taxon>Fungi</taxon>
        <taxon>Dikarya</taxon>
        <taxon>Basidiomycota</taxon>
        <taxon>Agaricomycotina</taxon>
        <taxon>Agaricomycetes</taxon>
        <taxon>Agaricomycetidae</taxon>
        <taxon>Agaricales</taxon>
        <taxon>Agaricineae</taxon>
        <taxon>Strophariaceae</taxon>
        <taxon>Psilocybe</taxon>
    </lineage>
</organism>
<feature type="region of interest" description="Disordered" evidence="1">
    <location>
        <begin position="261"/>
        <end position="301"/>
    </location>
</feature>
<reference evidence="3" key="1">
    <citation type="submission" date="2021-02" db="EMBL/GenBank/DDBJ databases">
        <title>Psilocybe cubensis genome.</title>
        <authorList>
            <person name="Mckernan K.J."/>
            <person name="Crawford S."/>
            <person name="Trippe A."/>
            <person name="Kane L.T."/>
            <person name="Mclaughlin S."/>
        </authorList>
    </citation>
    <scope>NUCLEOTIDE SEQUENCE [LARGE SCALE GENOMIC DNA]</scope>
    <source>
        <strain evidence="3">MGC-MH-2018</strain>
    </source>
</reference>
<feature type="compositionally biased region" description="Low complexity" evidence="1">
    <location>
        <begin position="16"/>
        <end position="31"/>
    </location>
</feature>
<keyword evidence="2" id="KW-1133">Transmembrane helix</keyword>
<evidence type="ECO:0000256" key="1">
    <source>
        <dbReference type="SAM" id="MobiDB-lite"/>
    </source>
</evidence>
<protein>
    <submittedName>
        <fullName evidence="3">Uncharacterized protein</fullName>
    </submittedName>
</protein>
<accession>A0A8H7XR71</accession>
<dbReference type="InterPro" id="IPR021100">
    <property type="entry name" value="N-glycosylation_EOS1"/>
</dbReference>
<gene>
    <name evidence="3" type="ORF">JR316_011251</name>
</gene>
<keyword evidence="2" id="KW-0472">Membrane</keyword>
<feature type="compositionally biased region" description="Acidic residues" evidence="1">
    <location>
        <begin position="1"/>
        <end position="10"/>
    </location>
</feature>
<dbReference type="PANTHER" id="PTHR28147:SF1">
    <property type="entry name" value="N-GLYCOSYLATION PROTEIN EOS1"/>
    <property type="match status" value="1"/>
</dbReference>
<dbReference type="AlphaFoldDB" id="A0A8H7XR71"/>
<evidence type="ECO:0000256" key="2">
    <source>
        <dbReference type="SAM" id="Phobius"/>
    </source>
</evidence>
<keyword evidence="2" id="KW-0812">Transmembrane</keyword>
<dbReference type="Pfam" id="PF12326">
    <property type="entry name" value="EOS1"/>
    <property type="match status" value="1"/>
</dbReference>
<comment type="caution">
    <text evidence="3">The sequence shown here is derived from an EMBL/GenBank/DDBJ whole genome shotgun (WGS) entry which is preliminary data.</text>
</comment>
<name>A0A8H7XR71_PSICU</name>
<feature type="region of interest" description="Disordered" evidence="1">
    <location>
        <begin position="1"/>
        <end position="36"/>
    </location>
</feature>
<sequence length="368" mass="40016">MNSDTEDDDGSSVIYTSRLGSSSITPSTSSSGHLNVGGNSLGHTYTRASSSQSLRSRIFSLASSTSSPRVRDKPICTTPGVLCAGETETETDEPSRALPTARIIPPSLPLIPPSTLEQRLTPLLFEFARLLSIVPAVFGTLYNIYFIIWPPKPTGVGRPPPERIDYFISALWAILTGYQCLALATGLLTRWRLYYPPLSTLVRLLALQGICWPATHLTLTMLGHEVRPIVTWAAIGTTTCCSRSIQIWVTSNLWWERRGAGEDSNASVPLGDTATSTMADGSSASTVSHTPLHKPPAPAPRQTYWKRWGGGGKWGGRRWDWREVGVKCALPAGVVYFIMAWAEQLRRELAVGGGLNLSSTYNEAGIAR</sequence>
<proteinExistence type="predicted"/>
<feature type="compositionally biased region" description="Polar residues" evidence="1">
    <location>
        <begin position="273"/>
        <end position="289"/>
    </location>
</feature>
<dbReference type="GO" id="GO:0005789">
    <property type="term" value="C:endoplasmic reticulum membrane"/>
    <property type="evidence" value="ECO:0007669"/>
    <property type="project" value="InterPro"/>
</dbReference>
<dbReference type="GO" id="GO:0006487">
    <property type="term" value="P:protein N-linked glycosylation"/>
    <property type="evidence" value="ECO:0007669"/>
    <property type="project" value="TreeGrafter"/>
</dbReference>
<dbReference type="EMBL" id="JAFIQS010000013">
    <property type="protein sequence ID" value="KAG5164054.1"/>
    <property type="molecule type" value="Genomic_DNA"/>
</dbReference>
<dbReference type="PANTHER" id="PTHR28147">
    <property type="entry name" value="N-GLYCOSYLATION PROTEIN EOS1"/>
    <property type="match status" value="1"/>
</dbReference>
<evidence type="ECO:0000313" key="3">
    <source>
        <dbReference type="EMBL" id="KAG5164054.1"/>
    </source>
</evidence>
<dbReference type="OrthoDB" id="2139606at2759"/>
<feature type="transmembrane region" description="Helical" evidence="2">
    <location>
        <begin position="168"/>
        <end position="189"/>
    </location>
</feature>
<dbReference type="GO" id="GO:0034599">
    <property type="term" value="P:cellular response to oxidative stress"/>
    <property type="evidence" value="ECO:0007669"/>
    <property type="project" value="InterPro"/>
</dbReference>
<feature type="transmembrane region" description="Helical" evidence="2">
    <location>
        <begin position="127"/>
        <end position="148"/>
    </location>
</feature>